<feature type="region of interest" description="Disordered" evidence="1">
    <location>
        <begin position="50"/>
        <end position="77"/>
    </location>
</feature>
<feature type="region of interest" description="Disordered" evidence="1">
    <location>
        <begin position="1"/>
        <end position="35"/>
    </location>
</feature>
<protein>
    <submittedName>
        <fullName evidence="2">Uncharacterized protein</fullName>
    </submittedName>
</protein>
<keyword evidence="3" id="KW-1185">Reference proteome</keyword>
<feature type="compositionally biased region" description="Basic and acidic residues" evidence="1">
    <location>
        <begin position="22"/>
        <end position="31"/>
    </location>
</feature>
<evidence type="ECO:0000313" key="2">
    <source>
        <dbReference type="EMBL" id="KAL0172835.1"/>
    </source>
</evidence>
<evidence type="ECO:0000256" key="1">
    <source>
        <dbReference type="SAM" id="MobiDB-lite"/>
    </source>
</evidence>
<gene>
    <name evidence="2" type="ORF">M9458_033146</name>
</gene>
<sequence length="77" mass="8052">MNGKQEPPGSQWAYDGFSVSSDPERSQDNSHPRSAFSSISSVLSLSSSSSSVLGWSSAGSEQGKNGGIEGNLLFARK</sequence>
<proteinExistence type="predicted"/>
<comment type="caution">
    <text evidence="2">The sequence shown here is derived from an EMBL/GenBank/DDBJ whole genome shotgun (WGS) entry which is preliminary data.</text>
</comment>
<reference evidence="2 3" key="1">
    <citation type="submission" date="2024-05" db="EMBL/GenBank/DDBJ databases">
        <title>Genome sequencing and assembly of Indian major carp, Cirrhinus mrigala (Hamilton, 1822).</title>
        <authorList>
            <person name="Mohindra V."/>
            <person name="Chowdhury L.M."/>
            <person name="Lal K."/>
            <person name="Jena J.K."/>
        </authorList>
    </citation>
    <scope>NUCLEOTIDE SEQUENCE [LARGE SCALE GENOMIC DNA]</scope>
    <source>
        <strain evidence="2">CM1030</strain>
        <tissue evidence="2">Blood</tissue>
    </source>
</reference>
<dbReference type="EMBL" id="JAMKFB020000016">
    <property type="protein sequence ID" value="KAL0172835.1"/>
    <property type="molecule type" value="Genomic_DNA"/>
</dbReference>
<dbReference type="AlphaFoldDB" id="A0ABD0PGE8"/>
<feature type="non-terminal residue" evidence="2">
    <location>
        <position position="77"/>
    </location>
</feature>
<organism evidence="2 3">
    <name type="scientific">Cirrhinus mrigala</name>
    <name type="common">Mrigala</name>
    <dbReference type="NCBI Taxonomy" id="683832"/>
    <lineage>
        <taxon>Eukaryota</taxon>
        <taxon>Metazoa</taxon>
        <taxon>Chordata</taxon>
        <taxon>Craniata</taxon>
        <taxon>Vertebrata</taxon>
        <taxon>Euteleostomi</taxon>
        <taxon>Actinopterygii</taxon>
        <taxon>Neopterygii</taxon>
        <taxon>Teleostei</taxon>
        <taxon>Ostariophysi</taxon>
        <taxon>Cypriniformes</taxon>
        <taxon>Cyprinidae</taxon>
        <taxon>Labeoninae</taxon>
        <taxon>Labeonini</taxon>
        <taxon>Cirrhinus</taxon>
    </lineage>
</organism>
<evidence type="ECO:0000313" key="3">
    <source>
        <dbReference type="Proteomes" id="UP001529510"/>
    </source>
</evidence>
<dbReference type="Proteomes" id="UP001529510">
    <property type="component" value="Unassembled WGS sequence"/>
</dbReference>
<feature type="compositionally biased region" description="Low complexity" evidence="1">
    <location>
        <begin position="50"/>
        <end position="60"/>
    </location>
</feature>
<name>A0ABD0PGE8_CIRMR</name>
<accession>A0ABD0PGE8</accession>